<dbReference type="AlphaFoldDB" id="A0A8T9SR65"/>
<dbReference type="Proteomes" id="UP000829925">
    <property type="component" value="Chromosome"/>
</dbReference>
<dbReference type="PROSITE" id="PS51257">
    <property type="entry name" value="PROKAR_LIPOPROTEIN"/>
    <property type="match status" value="1"/>
</dbReference>
<dbReference type="EMBL" id="CP095053">
    <property type="protein sequence ID" value="UOR04582.1"/>
    <property type="molecule type" value="Genomic_DNA"/>
</dbReference>
<gene>
    <name evidence="1" type="ORF">MUN82_16735</name>
</gene>
<evidence type="ECO:0000313" key="2">
    <source>
        <dbReference type="Proteomes" id="UP000829925"/>
    </source>
</evidence>
<reference evidence="1 2" key="1">
    <citation type="submission" date="2022-04" db="EMBL/GenBank/DDBJ databases">
        <title>Hymenobacter sp. isolated from the air.</title>
        <authorList>
            <person name="Won M."/>
            <person name="Lee C.-M."/>
            <person name="Woen H.-Y."/>
            <person name="Kwon S.-W."/>
        </authorList>
    </citation>
    <scope>NUCLEOTIDE SEQUENCE [LARGE SCALE GENOMIC DNA]</scope>
    <source>
        <strain evidence="2">5413 J-13</strain>
    </source>
</reference>
<sequence>MKKVLLLATLFLGLFVVGCKEIDKLLTFYFDDSQNIKIASSFPVGVAAPLSPVAVPTQSSSKFKNNNTRADLVKDVSLDRLALTIADPNSENFDFLRSIEIYISTGNGNDQILLASLSNVPKGVQSIALTPTKAKLDSYIKADSYTLTTKATIAKAITRDITIRADSRFKVTADPL</sequence>
<organism evidence="1 2">
    <name type="scientific">Hymenobacter aerilatus</name>
    <dbReference type="NCBI Taxonomy" id="2932251"/>
    <lineage>
        <taxon>Bacteria</taxon>
        <taxon>Pseudomonadati</taxon>
        <taxon>Bacteroidota</taxon>
        <taxon>Cytophagia</taxon>
        <taxon>Cytophagales</taxon>
        <taxon>Hymenobacteraceae</taxon>
        <taxon>Hymenobacter</taxon>
    </lineage>
</organism>
<accession>A0A8T9SR65</accession>
<proteinExistence type="predicted"/>
<keyword evidence="2" id="KW-1185">Reference proteome</keyword>
<dbReference type="KEGG" id="haei:MUN82_16735"/>
<name>A0A8T9SR65_9BACT</name>
<dbReference type="RefSeq" id="WP_245092295.1">
    <property type="nucleotide sequence ID" value="NZ_CP095053.1"/>
</dbReference>
<evidence type="ECO:0000313" key="1">
    <source>
        <dbReference type="EMBL" id="UOR04582.1"/>
    </source>
</evidence>
<protein>
    <submittedName>
        <fullName evidence="1">Uncharacterized protein</fullName>
    </submittedName>
</protein>